<evidence type="ECO:0000256" key="2">
    <source>
        <dbReference type="ARBA" id="ARBA00007127"/>
    </source>
</evidence>
<feature type="transmembrane region" description="Helical" evidence="9">
    <location>
        <begin position="112"/>
        <end position="132"/>
    </location>
</feature>
<dbReference type="PANTHER" id="PTHR31187:SF1">
    <property type="entry name" value="ADP,ATP CARRIER PROTEIN 1"/>
    <property type="match status" value="1"/>
</dbReference>
<dbReference type="GO" id="GO:0016020">
    <property type="term" value="C:membrane"/>
    <property type="evidence" value="ECO:0007669"/>
    <property type="project" value="UniProtKB-SubCell"/>
</dbReference>
<evidence type="ECO:0000256" key="5">
    <source>
        <dbReference type="ARBA" id="ARBA00022741"/>
    </source>
</evidence>
<keyword evidence="3 9" id="KW-0813">Transport</keyword>
<keyword evidence="6 9" id="KW-0067">ATP-binding</keyword>
<comment type="similarity">
    <text evidence="2 9">Belongs to the ADP/ATP translocase tlc family.</text>
</comment>
<evidence type="ECO:0000256" key="3">
    <source>
        <dbReference type="ARBA" id="ARBA00022448"/>
    </source>
</evidence>
<dbReference type="EMBL" id="CP142732">
    <property type="protein sequence ID" value="WUR04160.1"/>
    <property type="molecule type" value="Genomic_DNA"/>
</dbReference>
<dbReference type="GO" id="GO:0005524">
    <property type="term" value="F:ATP binding"/>
    <property type="evidence" value="ECO:0007669"/>
    <property type="project" value="UniProtKB-KW"/>
</dbReference>
<dbReference type="GeneID" id="90541982"/>
<accession>A0AAX4JDS5</accession>
<evidence type="ECO:0000256" key="8">
    <source>
        <dbReference type="ARBA" id="ARBA00023136"/>
    </source>
</evidence>
<feature type="transmembrane region" description="Helical" evidence="9">
    <location>
        <begin position="177"/>
        <end position="198"/>
    </location>
</feature>
<keyword evidence="5 9" id="KW-0547">Nucleotide-binding</keyword>
<dbReference type="GO" id="GO:0005471">
    <property type="term" value="F:ATP:ADP antiporter activity"/>
    <property type="evidence" value="ECO:0007669"/>
    <property type="project" value="InterPro"/>
</dbReference>
<dbReference type="SUPFAM" id="SSF103473">
    <property type="entry name" value="MFS general substrate transporter"/>
    <property type="match status" value="1"/>
</dbReference>
<keyword evidence="7 9" id="KW-1133">Transmembrane helix</keyword>
<dbReference type="Pfam" id="PF03219">
    <property type="entry name" value="TLC"/>
    <property type="match status" value="1"/>
</dbReference>
<feature type="transmembrane region" description="Helical" evidence="9">
    <location>
        <begin position="46"/>
        <end position="67"/>
    </location>
</feature>
<comment type="subcellular location">
    <subcellularLocation>
        <location evidence="1 9">Membrane</location>
        <topology evidence="1 9">Multi-pass membrane protein</topology>
    </subcellularLocation>
</comment>
<dbReference type="Proteomes" id="UP001334084">
    <property type="component" value="Chromosome 7"/>
</dbReference>
<feature type="transmembrane region" description="Helical" evidence="9">
    <location>
        <begin position="380"/>
        <end position="404"/>
    </location>
</feature>
<sequence length="569" mass="64275">MSSEDSKNIPLDENARLPSEDEIEYQANNGKSLYRFVRVAKAERKMFWIMALMFFFISFIYSVARVFKDSAVLGRQHFTSIQFLKFFVILPLSVISVGVIQKYLDKYPFSKIFNAVLIIFGVSFCVLSVLLFNNKHTYILLRPFWARDKFADAKCVVKGIDFLFGFALVCNEWTSSFIYVLSELFGSLILSYLFMTFANGLNTPGQSARFVPLFYVGANLALFLSGLGILTFNKYKPMMTYAKAQMIFNGFFFVCGILCFVIYALKNYLEFNVTNKPIFVRKTVTKKKNKVKVSFMEGLIEMSKSKLLLNISGIVLFYSISTNVIEGAYKMALTVGAKETGQSKSAYTETYTAFEQLGVAVLVMLLLLTPFPRLVKTKGWIFIAILCPIITLFCTLGTFSLAFFNYPITNGEDNIIFKSLKLNTTTSLIKLENLVGVICVSLMKISKYAAFDITKEALAMQIDGSLRAKYKGIFDGIFGKLGKSFGSIYGLIITGLLQTRDIRKAAPISFCLLICFCVIWFYSVFYLNRKYKESIDNNCPIDIDLFSSTKNKLEKSDSSVATKSVEAEI</sequence>
<feature type="transmembrane region" description="Helical" evidence="9">
    <location>
        <begin position="79"/>
        <end position="100"/>
    </location>
</feature>
<protein>
    <recommendedName>
        <fullName evidence="9">ADP,ATP carrier protein</fullName>
    </recommendedName>
</protein>
<dbReference type="RefSeq" id="XP_065330305.1">
    <property type="nucleotide sequence ID" value="XM_065474233.1"/>
</dbReference>
<evidence type="ECO:0000256" key="1">
    <source>
        <dbReference type="ARBA" id="ARBA00004141"/>
    </source>
</evidence>
<dbReference type="InterPro" id="IPR004667">
    <property type="entry name" value="ADP_ATP_car_bac_type"/>
</dbReference>
<keyword evidence="11" id="KW-1185">Reference proteome</keyword>
<dbReference type="PANTHER" id="PTHR31187">
    <property type="match status" value="1"/>
</dbReference>
<dbReference type="InterPro" id="IPR036259">
    <property type="entry name" value="MFS_trans_sf"/>
</dbReference>
<evidence type="ECO:0000256" key="6">
    <source>
        <dbReference type="ARBA" id="ARBA00022840"/>
    </source>
</evidence>
<dbReference type="AlphaFoldDB" id="A0AAX4JDS5"/>
<keyword evidence="8 9" id="KW-0472">Membrane</keyword>
<evidence type="ECO:0000313" key="10">
    <source>
        <dbReference type="EMBL" id="WUR04160.1"/>
    </source>
</evidence>
<evidence type="ECO:0000256" key="9">
    <source>
        <dbReference type="RuleBase" id="RU363121"/>
    </source>
</evidence>
<evidence type="ECO:0000256" key="7">
    <source>
        <dbReference type="ARBA" id="ARBA00022989"/>
    </source>
</evidence>
<feature type="transmembrane region" description="Helical" evidence="9">
    <location>
        <begin position="351"/>
        <end position="368"/>
    </location>
</feature>
<feature type="transmembrane region" description="Helical" evidence="9">
    <location>
        <begin position="307"/>
        <end position="325"/>
    </location>
</feature>
<organism evidence="10 11">
    <name type="scientific">Vairimorpha necatrix</name>
    <dbReference type="NCBI Taxonomy" id="6039"/>
    <lineage>
        <taxon>Eukaryota</taxon>
        <taxon>Fungi</taxon>
        <taxon>Fungi incertae sedis</taxon>
        <taxon>Microsporidia</taxon>
        <taxon>Nosematidae</taxon>
        <taxon>Vairimorpha</taxon>
    </lineage>
</organism>
<evidence type="ECO:0000256" key="4">
    <source>
        <dbReference type="ARBA" id="ARBA00022692"/>
    </source>
</evidence>
<feature type="transmembrane region" description="Helical" evidence="9">
    <location>
        <begin position="505"/>
        <end position="527"/>
    </location>
</feature>
<dbReference type="KEGG" id="vnx:VNE69_07226"/>
<proteinExistence type="inferred from homology"/>
<keyword evidence="4 9" id="KW-0812">Transmembrane</keyword>
<name>A0AAX4JDS5_9MICR</name>
<reference evidence="10" key="1">
    <citation type="journal article" date="2024" name="BMC Genomics">
        <title>Functional annotation of a divergent genome using sequence and structure-based similarity.</title>
        <authorList>
            <person name="Svedberg D."/>
            <person name="Winiger R.R."/>
            <person name="Berg A."/>
            <person name="Sharma H."/>
            <person name="Tellgren-Roth C."/>
            <person name="Debrunner-Vossbrinck B.A."/>
            <person name="Vossbrinck C.R."/>
            <person name="Barandun J."/>
        </authorList>
    </citation>
    <scope>NUCLEOTIDE SEQUENCE</scope>
    <source>
        <strain evidence="10">Illinois isolate</strain>
    </source>
</reference>
<evidence type="ECO:0000313" key="11">
    <source>
        <dbReference type="Proteomes" id="UP001334084"/>
    </source>
</evidence>
<gene>
    <name evidence="10" type="ORF">VNE69_07226</name>
</gene>
<feature type="transmembrane region" description="Helical" evidence="9">
    <location>
        <begin position="210"/>
        <end position="232"/>
    </location>
</feature>
<feature type="transmembrane region" description="Helical" evidence="9">
    <location>
        <begin position="244"/>
        <end position="265"/>
    </location>
</feature>